<dbReference type="Proteomes" id="UP000199420">
    <property type="component" value="Unassembled WGS sequence"/>
</dbReference>
<evidence type="ECO:0000313" key="2">
    <source>
        <dbReference type="Proteomes" id="UP000199420"/>
    </source>
</evidence>
<evidence type="ECO:0000313" key="1">
    <source>
        <dbReference type="EMBL" id="SEJ55345.1"/>
    </source>
</evidence>
<dbReference type="STRING" id="529704.SAMN02927913_2196"/>
<keyword evidence="2" id="KW-1185">Reference proteome</keyword>
<proteinExistence type="predicted"/>
<name>A0A1H7A2Q4_9GAMM</name>
<gene>
    <name evidence="1" type="ORF">SAMN04487997_0194</name>
</gene>
<dbReference type="RefSeq" id="WP_091336816.1">
    <property type="nucleotide sequence ID" value="NZ_FNYC01000012.1"/>
</dbReference>
<protein>
    <submittedName>
        <fullName evidence="1">Uncharacterized protein</fullName>
    </submittedName>
</protein>
<dbReference type="AlphaFoldDB" id="A0A1H7A2Q4"/>
<organism evidence="1 2">
    <name type="scientific">Frateuria terrea</name>
    <dbReference type="NCBI Taxonomy" id="529704"/>
    <lineage>
        <taxon>Bacteria</taxon>
        <taxon>Pseudomonadati</taxon>
        <taxon>Pseudomonadota</taxon>
        <taxon>Gammaproteobacteria</taxon>
        <taxon>Lysobacterales</taxon>
        <taxon>Rhodanobacteraceae</taxon>
        <taxon>Frateuria</taxon>
    </lineage>
</organism>
<sequence>MNPLPLRERITGALRLEPMTISELARVLCACRRDVGEELVIMRARGDVHELPNWAGWVNTPRRVLRVAA</sequence>
<dbReference type="EMBL" id="FNYC01000012">
    <property type="protein sequence ID" value="SEJ55345.1"/>
    <property type="molecule type" value="Genomic_DNA"/>
</dbReference>
<accession>A0A1H7A2Q4</accession>
<reference evidence="1 2" key="1">
    <citation type="submission" date="2016-10" db="EMBL/GenBank/DDBJ databases">
        <authorList>
            <person name="de Groot N.N."/>
        </authorList>
    </citation>
    <scope>NUCLEOTIDE SEQUENCE [LARGE SCALE GENOMIC DNA]</scope>
    <source>
        <strain evidence="1 2">DSM 26515</strain>
    </source>
</reference>